<reference evidence="2" key="1">
    <citation type="submission" date="2023-10" db="EMBL/GenBank/DDBJ databases">
        <title>Genome assembly of Pristionchus species.</title>
        <authorList>
            <person name="Yoshida K."/>
            <person name="Sommer R.J."/>
        </authorList>
    </citation>
    <scope>NUCLEOTIDE SEQUENCE</scope>
    <source>
        <strain evidence="2">RS0144</strain>
    </source>
</reference>
<name>A0AAV5UMM1_9BILA</name>
<sequence length="138" mass="16225">ATIHVLDTLQIIISECHGRFLAAFLAKRRDVAAASRRYQSKSRKERPVVWPAGRIPGQSRRTLRAALARLGDIWHGRTLIVPTRSGSMRLWWRACRWIRRRDGDEYGRRRETRAGRRPSRREGETRARRSPSQVQRTW</sequence>
<feature type="region of interest" description="Disordered" evidence="1">
    <location>
        <begin position="106"/>
        <end position="138"/>
    </location>
</feature>
<gene>
    <name evidence="2" type="ORF">PENTCL1PPCAC_29592</name>
</gene>
<accession>A0AAV5UMM1</accession>
<organism evidence="2 3">
    <name type="scientific">Pristionchus entomophagus</name>
    <dbReference type="NCBI Taxonomy" id="358040"/>
    <lineage>
        <taxon>Eukaryota</taxon>
        <taxon>Metazoa</taxon>
        <taxon>Ecdysozoa</taxon>
        <taxon>Nematoda</taxon>
        <taxon>Chromadorea</taxon>
        <taxon>Rhabditida</taxon>
        <taxon>Rhabditina</taxon>
        <taxon>Diplogasteromorpha</taxon>
        <taxon>Diplogasteroidea</taxon>
        <taxon>Neodiplogasteridae</taxon>
        <taxon>Pristionchus</taxon>
    </lineage>
</organism>
<evidence type="ECO:0000313" key="3">
    <source>
        <dbReference type="Proteomes" id="UP001432027"/>
    </source>
</evidence>
<feature type="compositionally biased region" description="Basic and acidic residues" evidence="1">
    <location>
        <begin position="106"/>
        <end position="127"/>
    </location>
</feature>
<feature type="non-terminal residue" evidence="2">
    <location>
        <position position="1"/>
    </location>
</feature>
<comment type="caution">
    <text evidence="2">The sequence shown here is derived from an EMBL/GenBank/DDBJ whole genome shotgun (WGS) entry which is preliminary data.</text>
</comment>
<protein>
    <submittedName>
        <fullName evidence="2">Uncharacterized protein</fullName>
    </submittedName>
</protein>
<dbReference type="AlphaFoldDB" id="A0AAV5UMM1"/>
<dbReference type="Proteomes" id="UP001432027">
    <property type="component" value="Unassembled WGS sequence"/>
</dbReference>
<proteinExistence type="predicted"/>
<keyword evidence="3" id="KW-1185">Reference proteome</keyword>
<dbReference type="EMBL" id="BTSX01000006">
    <property type="protein sequence ID" value="GMT07418.1"/>
    <property type="molecule type" value="Genomic_DNA"/>
</dbReference>
<evidence type="ECO:0000313" key="2">
    <source>
        <dbReference type="EMBL" id="GMT07418.1"/>
    </source>
</evidence>
<evidence type="ECO:0000256" key="1">
    <source>
        <dbReference type="SAM" id="MobiDB-lite"/>
    </source>
</evidence>